<protein>
    <submittedName>
        <fullName evidence="1">Uncharacterized protein</fullName>
    </submittedName>
</protein>
<evidence type="ECO:0000313" key="1">
    <source>
        <dbReference type="EMBL" id="JAE31970.1"/>
    </source>
</evidence>
<sequence>MFASAELVCMWMKISQRIKRITLLTKQENKLGIKNNAFKAKEKVHSNTGYLLAQRPKEIKYEKVVKSCWH</sequence>
<reference evidence="1" key="2">
    <citation type="journal article" date="2015" name="Data Brief">
        <title>Shoot transcriptome of the giant reed, Arundo donax.</title>
        <authorList>
            <person name="Barrero R.A."/>
            <person name="Guerrero F.D."/>
            <person name="Moolhuijzen P."/>
            <person name="Goolsby J.A."/>
            <person name="Tidwell J."/>
            <person name="Bellgard S.E."/>
            <person name="Bellgard M.I."/>
        </authorList>
    </citation>
    <scope>NUCLEOTIDE SEQUENCE</scope>
    <source>
        <tissue evidence="1">Shoot tissue taken approximately 20 cm above the soil surface</tissue>
    </source>
</reference>
<organism evidence="1">
    <name type="scientific">Arundo donax</name>
    <name type="common">Giant reed</name>
    <name type="synonym">Donax arundinaceus</name>
    <dbReference type="NCBI Taxonomy" id="35708"/>
    <lineage>
        <taxon>Eukaryota</taxon>
        <taxon>Viridiplantae</taxon>
        <taxon>Streptophyta</taxon>
        <taxon>Embryophyta</taxon>
        <taxon>Tracheophyta</taxon>
        <taxon>Spermatophyta</taxon>
        <taxon>Magnoliopsida</taxon>
        <taxon>Liliopsida</taxon>
        <taxon>Poales</taxon>
        <taxon>Poaceae</taxon>
        <taxon>PACMAD clade</taxon>
        <taxon>Arundinoideae</taxon>
        <taxon>Arundineae</taxon>
        <taxon>Arundo</taxon>
    </lineage>
</organism>
<reference evidence="1" key="1">
    <citation type="submission" date="2014-09" db="EMBL/GenBank/DDBJ databases">
        <authorList>
            <person name="Magalhaes I.L.F."/>
            <person name="Oliveira U."/>
            <person name="Santos F.R."/>
            <person name="Vidigal T.H.D.A."/>
            <person name="Brescovit A.D."/>
            <person name="Santos A.J."/>
        </authorList>
    </citation>
    <scope>NUCLEOTIDE SEQUENCE</scope>
    <source>
        <tissue evidence="1">Shoot tissue taken approximately 20 cm above the soil surface</tissue>
    </source>
</reference>
<proteinExistence type="predicted"/>
<dbReference type="EMBL" id="GBRH01165926">
    <property type="protein sequence ID" value="JAE31970.1"/>
    <property type="molecule type" value="Transcribed_RNA"/>
</dbReference>
<dbReference type="AlphaFoldDB" id="A0A0A9H421"/>
<accession>A0A0A9H421</accession>
<name>A0A0A9H421_ARUDO</name>